<organism evidence="1 2">
    <name type="scientific">Puccinia graminis f. sp. tritici</name>
    <dbReference type="NCBI Taxonomy" id="56615"/>
    <lineage>
        <taxon>Eukaryota</taxon>
        <taxon>Fungi</taxon>
        <taxon>Dikarya</taxon>
        <taxon>Basidiomycota</taxon>
        <taxon>Pucciniomycotina</taxon>
        <taxon>Pucciniomycetes</taxon>
        <taxon>Pucciniales</taxon>
        <taxon>Pucciniaceae</taxon>
        <taxon>Puccinia</taxon>
    </lineage>
</organism>
<comment type="caution">
    <text evidence="1">The sequence shown here is derived from an EMBL/GenBank/DDBJ whole genome shotgun (WGS) entry which is preliminary data.</text>
</comment>
<evidence type="ECO:0000313" key="1">
    <source>
        <dbReference type="EMBL" id="KAA1122409.1"/>
    </source>
</evidence>
<proteinExistence type="predicted"/>
<dbReference type="AlphaFoldDB" id="A0A5B0RAQ4"/>
<reference evidence="1 2" key="1">
    <citation type="submission" date="2019-05" db="EMBL/GenBank/DDBJ databases">
        <title>Emergence of the Ug99 lineage of the wheat stem rust pathogen through somatic hybridization.</title>
        <authorList>
            <person name="Li F."/>
            <person name="Upadhyaya N.M."/>
            <person name="Sperschneider J."/>
            <person name="Matny O."/>
            <person name="Nguyen-Phuc H."/>
            <person name="Mago R."/>
            <person name="Raley C."/>
            <person name="Miller M.E."/>
            <person name="Silverstein K.A.T."/>
            <person name="Henningsen E."/>
            <person name="Hirsch C.D."/>
            <person name="Visser B."/>
            <person name="Pretorius Z.A."/>
            <person name="Steffenson B.J."/>
            <person name="Schwessinger B."/>
            <person name="Dodds P.N."/>
            <person name="Figueroa M."/>
        </authorList>
    </citation>
    <scope>NUCLEOTIDE SEQUENCE [LARGE SCALE GENOMIC DNA]</scope>
    <source>
        <strain evidence="1 2">Ug99</strain>
    </source>
</reference>
<sequence>MVKIDYIYHVPSREKVIGSVGFFVFFDLMGTPRQSSNANRVTGSNDDLTMMRKSPCQEADLVDTLAEISDRQIFSTSIMLQSLLWSGSDS</sequence>
<gene>
    <name evidence="1" type="ORF">PGTUg99_037486</name>
</gene>
<dbReference type="EMBL" id="VDEP01000236">
    <property type="protein sequence ID" value="KAA1122409.1"/>
    <property type="molecule type" value="Genomic_DNA"/>
</dbReference>
<protein>
    <submittedName>
        <fullName evidence="1">Uncharacterized protein</fullName>
    </submittedName>
</protein>
<name>A0A5B0RAQ4_PUCGR</name>
<accession>A0A5B0RAQ4</accession>
<evidence type="ECO:0000313" key="2">
    <source>
        <dbReference type="Proteomes" id="UP000325313"/>
    </source>
</evidence>
<dbReference type="Proteomes" id="UP000325313">
    <property type="component" value="Unassembled WGS sequence"/>
</dbReference>